<dbReference type="Pfam" id="PF00899">
    <property type="entry name" value="ThiF"/>
    <property type="match status" value="1"/>
</dbReference>
<dbReference type="InterPro" id="IPR035985">
    <property type="entry name" value="Ubiquitin-activating_enz"/>
</dbReference>
<dbReference type="PANTHER" id="PTHR10953">
    <property type="entry name" value="UBIQUITIN-ACTIVATING ENZYME E1"/>
    <property type="match status" value="1"/>
</dbReference>
<dbReference type="RefSeq" id="WP_086489703.1">
    <property type="nucleotide sequence ID" value="NZ_MSLT01000024.1"/>
</dbReference>
<accession>A0A251X3H2</accession>
<dbReference type="InterPro" id="IPR045886">
    <property type="entry name" value="ThiF/MoeB/HesA"/>
</dbReference>
<feature type="domain" description="THIF-type NAD/FAD binding fold" evidence="2">
    <location>
        <begin position="5"/>
        <end position="232"/>
    </location>
</feature>
<evidence type="ECO:0000256" key="1">
    <source>
        <dbReference type="ARBA" id="ARBA00009919"/>
    </source>
</evidence>
<gene>
    <name evidence="3" type="ORF">TPSD3_16670</name>
</gene>
<comment type="similarity">
    <text evidence="1">Belongs to the HesA/MoeB/ThiF family.</text>
</comment>
<keyword evidence="4" id="KW-1185">Reference proteome</keyword>
<name>A0A251X3H2_9GAMM</name>
<dbReference type="AlphaFoldDB" id="A0A251X3H2"/>
<dbReference type="GO" id="GO:0008641">
    <property type="term" value="F:ubiquitin-like modifier activating enzyme activity"/>
    <property type="evidence" value="ECO:0007669"/>
    <property type="project" value="InterPro"/>
</dbReference>
<dbReference type="GO" id="GO:0004792">
    <property type="term" value="F:thiosulfate-cyanide sulfurtransferase activity"/>
    <property type="evidence" value="ECO:0007669"/>
    <property type="project" value="TreeGrafter"/>
</dbReference>
<dbReference type="InterPro" id="IPR000594">
    <property type="entry name" value="ThiF_NAD_FAD-bd"/>
</dbReference>
<dbReference type="GO" id="GO:0016779">
    <property type="term" value="F:nucleotidyltransferase activity"/>
    <property type="evidence" value="ECO:0007669"/>
    <property type="project" value="TreeGrafter"/>
</dbReference>
<comment type="caution">
    <text evidence="3">The sequence shown here is derived from an EMBL/GenBank/DDBJ whole genome shotgun (WGS) entry which is preliminary data.</text>
</comment>
<protein>
    <recommendedName>
        <fullName evidence="2">THIF-type NAD/FAD binding fold domain-containing protein</fullName>
    </recommendedName>
</protein>
<dbReference type="CDD" id="cd00757">
    <property type="entry name" value="ThiF_MoeB_HesA_family"/>
    <property type="match status" value="1"/>
</dbReference>
<sequence>MRVDLSEKNLQSLSTQRVLVIGMGGLGCAAVWDMVRLGVKQLVLVDFDRVERSNLSRQWLYQEQHLGQYKVLVAQEQLQQHQTDLHIVALTERMNGDLLDRWLPRIDVVLDCSDNFPTRFMLNRACVRWQKPLVSGAAIQFNGQVACFLPYLPESPCYHCLYPDEAFTQTETETCTVSGVLTPLPSVIGSIQAIETVKILLKIGQPLSAKLLLFDALNSRWKTLRLPKDPACVVCGG</sequence>
<proteinExistence type="inferred from homology"/>
<dbReference type="PANTHER" id="PTHR10953:SF102">
    <property type="entry name" value="ADENYLYLTRANSFERASE AND SULFURTRANSFERASE MOCS3"/>
    <property type="match status" value="1"/>
</dbReference>
<dbReference type="FunFam" id="3.40.50.720:FF:000080">
    <property type="entry name" value="Thiazole biosynthesis adenylyltransferase ThiF"/>
    <property type="match status" value="1"/>
</dbReference>
<reference evidence="3 4" key="1">
    <citation type="submission" date="2016-12" db="EMBL/GenBank/DDBJ databases">
        <title>Thioflexothrix psekupsii D3 genome sequencing and assembly.</title>
        <authorList>
            <person name="Fomenkov A."/>
            <person name="Vincze T."/>
            <person name="Grabovich M."/>
            <person name="Anton B.P."/>
            <person name="Dubinina G."/>
            <person name="Orlova M."/>
            <person name="Belousova E."/>
            <person name="Roberts R.J."/>
        </authorList>
    </citation>
    <scope>NUCLEOTIDE SEQUENCE [LARGE SCALE GENOMIC DNA]</scope>
    <source>
        <strain evidence="3">D3</strain>
    </source>
</reference>
<dbReference type="EMBL" id="MSLT01000024">
    <property type="protein sequence ID" value="OUD11687.1"/>
    <property type="molecule type" value="Genomic_DNA"/>
</dbReference>
<dbReference type="PROSITE" id="PS51257">
    <property type="entry name" value="PROKAR_LIPOPROTEIN"/>
    <property type="match status" value="1"/>
</dbReference>
<evidence type="ECO:0000313" key="3">
    <source>
        <dbReference type="EMBL" id="OUD11687.1"/>
    </source>
</evidence>
<dbReference type="GO" id="GO:0005829">
    <property type="term" value="C:cytosol"/>
    <property type="evidence" value="ECO:0007669"/>
    <property type="project" value="TreeGrafter"/>
</dbReference>
<organism evidence="3 4">
    <name type="scientific">Thioflexithrix psekupsensis</name>
    <dbReference type="NCBI Taxonomy" id="1570016"/>
    <lineage>
        <taxon>Bacteria</taxon>
        <taxon>Pseudomonadati</taxon>
        <taxon>Pseudomonadota</taxon>
        <taxon>Gammaproteobacteria</taxon>
        <taxon>Thiotrichales</taxon>
        <taxon>Thioflexithrix</taxon>
    </lineage>
</organism>
<evidence type="ECO:0000313" key="4">
    <source>
        <dbReference type="Proteomes" id="UP000194798"/>
    </source>
</evidence>
<dbReference type="Gene3D" id="3.40.50.720">
    <property type="entry name" value="NAD(P)-binding Rossmann-like Domain"/>
    <property type="match status" value="1"/>
</dbReference>
<dbReference type="Proteomes" id="UP000194798">
    <property type="component" value="Unassembled WGS sequence"/>
</dbReference>
<dbReference type="OrthoDB" id="9804286at2"/>
<dbReference type="GO" id="GO:0008146">
    <property type="term" value="F:sulfotransferase activity"/>
    <property type="evidence" value="ECO:0007669"/>
    <property type="project" value="TreeGrafter"/>
</dbReference>
<dbReference type="SUPFAM" id="SSF69572">
    <property type="entry name" value="Activating enzymes of the ubiquitin-like proteins"/>
    <property type="match status" value="1"/>
</dbReference>
<evidence type="ECO:0000259" key="2">
    <source>
        <dbReference type="Pfam" id="PF00899"/>
    </source>
</evidence>